<dbReference type="InterPro" id="IPR019962">
    <property type="entry name" value="CHP03663"/>
</dbReference>
<organism evidence="3 4">
    <name type="scientific">Salinirubrum litoreum</name>
    <dbReference type="NCBI Taxonomy" id="1126234"/>
    <lineage>
        <taxon>Archaea</taxon>
        <taxon>Methanobacteriati</taxon>
        <taxon>Methanobacteriota</taxon>
        <taxon>Stenosarchaea group</taxon>
        <taxon>Halobacteria</taxon>
        <taxon>Halobacteriales</taxon>
        <taxon>Haloferacaceae</taxon>
        <taxon>Salinirubrum</taxon>
    </lineage>
</organism>
<accession>A0ABD5R8P0</accession>
<proteinExistence type="predicted"/>
<dbReference type="AlphaFoldDB" id="A0ABD5R8P0"/>
<dbReference type="Proteomes" id="UP001596201">
    <property type="component" value="Unassembled WGS sequence"/>
</dbReference>
<feature type="transmembrane region" description="Helical" evidence="1">
    <location>
        <begin position="118"/>
        <end position="135"/>
    </location>
</feature>
<evidence type="ECO:0000313" key="4">
    <source>
        <dbReference type="Proteomes" id="UP001596201"/>
    </source>
</evidence>
<protein>
    <submittedName>
        <fullName evidence="3">Flippase activity-associated protein Agl23</fullName>
    </submittedName>
</protein>
<dbReference type="PANTHER" id="PTHR41710">
    <property type="entry name" value="GLYCOSYL TRANSFERASE, FAMILY 39"/>
    <property type="match status" value="1"/>
</dbReference>
<evidence type="ECO:0000256" key="1">
    <source>
        <dbReference type="SAM" id="Phobius"/>
    </source>
</evidence>
<dbReference type="InterPro" id="IPR038731">
    <property type="entry name" value="RgtA/B/C-like"/>
</dbReference>
<keyword evidence="1" id="KW-0812">Transmembrane</keyword>
<evidence type="ECO:0000313" key="3">
    <source>
        <dbReference type="EMBL" id="MFC5366324.1"/>
    </source>
</evidence>
<keyword evidence="1" id="KW-0472">Membrane</keyword>
<dbReference type="EMBL" id="JBHSKX010000001">
    <property type="protein sequence ID" value="MFC5366324.1"/>
    <property type="molecule type" value="Genomic_DNA"/>
</dbReference>
<sequence length="585" mass="62804">MPSSDPRNRLHAALLGHPGRSLAAITLLALVLRLWSLGARTIHWDEARVAYWTVRYLDSGVFFYRPIVHGPFLQIVNRHVFALLGPTDAKTRLVVALLGGVLPASVWLLRAHLDDAELLAVATVLAVDPLLLYFSRFSRADVPLAVFAFVAFAFAVRAYDTGRVRYLLAAGLAAGLATTTKENVLVYLACGLGACVLAVGTRVLSRHTADGTALGTALGETTETISGRLRPLLPGVGPALLLALVPILVFYTPRGVGEPAFGALLGEPTLLPAAVGQATLGTWETFVGGIWADSATRDHPYLPYLLHFVGILAVGSAVSYTLAVGGTVRELWRGVRHRSSSAVSASPAPRGLVVGTAGWGFVSVLGYPLGTDVMAPWLGVHVIVPLAVPAGVGLVALLRWGSERLRQGDRATAGAVLLVCLLLGSQVAFVAYTTSYTTPTPRVNAMAQGAQPGDDLDPLVADIEATAGYDPGVLYYGERFFLPNESVADRPPRPDADAPWLGFWLRRLPMAWYAERAGVETDYVWKAPEFRDRESYPPVVIAPAEEADVVRRTLPDYRSATYDTALYGNRVVVFTDEPRLNTTVN</sequence>
<feature type="transmembrane region" description="Helical" evidence="1">
    <location>
        <begin position="93"/>
        <end position="112"/>
    </location>
</feature>
<feature type="transmembrane region" description="Helical" evidence="1">
    <location>
        <begin position="304"/>
        <end position="328"/>
    </location>
</feature>
<keyword evidence="1" id="KW-1133">Transmembrane helix</keyword>
<dbReference type="PANTHER" id="PTHR41710:SF2">
    <property type="entry name" value="GLYCOSYL TRANSFERASE FAMILY 39_83 DOMAIN-CONTAINING PROTEIN"/>
    <property type="match status" value="1"/>
</dbReference>
<gene>
    <name evidence="3" type="ORF">ACFPJ5_05190</name>
</gene>
<feature type="transmembrane region" description="Helical" evidence="1">
    <location>
        <begin position="412"/>
        <end position="432"/>
    </location>
</feature>
<keyword evidence="4" id="KW-1185">Reference proteome</keyword>
<dbReference type="Pfam" id="PF13231">
    <property type="entry name" value="PMT_2"/>
    <property type="match status" value="1"/>
</dbReference>
<dbReference type="NCBIfam" id="TIGR03663">
    <property type="entry name" value="flippase activity-associated protein Agl23"/>
    <property type="match status" value="1"/>
</dbReference>
<evidence type="ECO:0000259" key="2">
    <source>
        <dbReference type="Pfam" id="PF13231"/>
    </source>
</evidence>
<name>A0ABD5R8P0_9EURY</name>
<feature type="transmembrane region" description="Helical" evidence="1">
    <location>
        <begin position="375"/>
        <end position="400"/>
    </location>
</feature>
<feature type="transmembrane region" description="Helical" evidence="1">
    <location>
        <begin position="142"/>
        <end position="159"/>
    </location>
</feature>
<comment type="caution">
    <text evidence="3">The sequence shown here is derived from an EMBL/GenBank/DDBJ whole genome shotgun (WGS) entry which is preliminary data.</text>
</comment>
<reference evidence="3 4" key="1">
    <citation type="journal article" date="2019" name="Int. J. Syst. Evol. Microbiol.">
        <title>The Global Catalogue of Microorganisms (GCM) 10K type strain sequencing project: providing services to taxonomists for standard genome sequencing and annotation.</title>
        <authorList>
            <consortium name="The Broad Institute Genomics Platform"/>
            <consortium name="The Broad Institute Genome Sequencing Center for Infectious Disease"/>
            <person name="Wu L."/>
            <person name="Ma J."/>
        </authorList>
    </citation>
    <scope>NUCLEOTIDE SEQUENCE [LARGE SCALE GENOMIC DNA]</scope>
    <source>
        <strain evidence="3 4">CGMCC 1.12237</strain>
    </source>
</reference>
<feature type="transmembrane region" description="Helical" evidence="1">
    <location>
        <begin position="184"/>
        <end position="204"/>
    </location>
</feature>
<dbReference type="RefSeq" id="WP_227228325.1">
    <property type="nucleotide sequence ID" value="NZ_JAJCVJ010000001.1"/>
</dbReference>
<feature type="transmembrane region" description="Helical" evidence="1">
    <location>
        <begin position="21"/>
        <end position="42"/>
    </location>
</feature>
<feature type="transmembrane region" description="Helical" evidence="1">
    <location>
        <begin position="349"/>
        <end position="369"/>
    </location>
</feature>
<feature type="transmembrane region" description="Helical" evidence="1">
    <location>
        <begin position="232"/>
        <end position="251"/>
    </location>
</feature>
<feature type="domain" description="Glycosyltransferase RgtA/B/C/D-like" evidence="2">
    <location>
        <begin position="69"/>
        <end position="204"/>
    </location>
</feature>